<geneLocation type="plasmid" evidence="1">
    <name>p482-1</name>
</geneLocation>
<proteinExistence type="predicted"/>
<keyword evidence="1" id="KW-0614">Plasmid</keyword>
<evidence type="ECO:0000313" key="1">
    <source>
        <dbReference type="EMBL" id="AVR64151.1"/>
    </source>
</evidence>
<dbReference type="EMBL" id="MG692720">
    <property type="protein sequence ID" value="AVR64151.1"/>
    <property type="molecule type" value="Genomic_DNA"/>
</dbReference>
<reference evidence="1" key="1">
    <citation type="journal article" date="2018" name="Vet. Microbiol.">
        <title>Longitudinal study of Escherichia coli plasmid resistance to extended-spectrum cephalosporins in free-range broilers.</title>
        <authorList>
            <person name="Baron S."/>
            <person name="Le Devendec L."/>
            <person name="Touzain F."/>
            <person name="Jouy E."/>
            <person name="Lucas P."/>
            <person name="de Boisseson C."/>
            <person name="Larvor E."/>
            <person name="Kempf I."/>
        </authorList>
    </citation>
    <scope>NUCLEOTIDE SEQUENCE</scope>
    <source>
        <strain evidence="1">TCJ482-1</strain>
        <plasmid evidence="1">p482-1</plasmid>
    </source>
</reference>
<protein>
    <submittedName>
        <fullName evidence="1">Uncharacterized protein</fullName>
    </submittedName>
</protein>
<gene>
    <name evidence="1" type="ORF">p482-1_00168</name>
</gene>
<name>A0A2R4AHP5_ECOLX</name>
<accession>A0A2R4AHP5</accession>
<dbReference type="AlphaFoldDB" id="A0A2R4AHP5"/>
<organism evidence="1">
    <name type="scientific">Escherichia coli</name>
    <dbReference type="NCBI Taxonomy" id="562"/>
    <lineage>
        <taxon>Bacteria</taxon>
        <taxon>Pseudomonadati</taxon>
        <taxon>Pseudomonadota</taxon>
        <taxon>Gammaproteobacteria</taxon>
        <taxon>Enterobacterales</taxon>
        <taxon>Enterobacteriaceae</taxon>
        <taxon>Escherichia</taxon>
    </lineage>
</organism>
<sequence length="205" mass="21904">MIFTSLLTWKMTLFCSASRGIFLLRVVNRAERAVSFGIARIVSGHGAISNKESCISLICCFVCFSNAACLASLTCFARSSPAVFRFLVVIVPRVSMVIDFAKPAASCSRRRERSTAADGAGRAGGASCTLSRSILAVACWTIEPTDWKVSRGARMTVRLAMVSASSAENPASISSCLYAFRSNVRFIHPPCGIAPTHAGAMCPYS</sequence>